<keyword evidence="3 5" id="KW-0408">Iron</keyword>
<evidence type="ECO:0000256" key="3">
    <source>
        <dbReference type="ARBA" id="ARBA00023004"/>
    </source>
</evidence>
<dbReference type="EMBL" id="BAAARY010000003">
    <property type="protein sequence ID" value="GAA2514986.1"/>
    <property type="molecule type" value="Genomic_DNA"/>
</dbReference>
<keyword evidence="5" id="KW-0414">Isoprene biosynthesis</keyword>
<sequence>MGGAYDGPVTEASRNPASEPSGASLSAPAAKRVLLARPRGYCAGVDRAVITVEEALKLYGAPVYVRKQIVHNKHVVATLEAKGAIFVEENAEVPAGATVVFSAHGVAPEVHEQARQRRLRAIDATCPLVTKVHHEARRFAADDYDILLIGHEGHEEVIGTAGEAPAHIQLVDGPDDVDKVNVRDPEKVVWLSQTTLSVDETMETVARLKERLPLLQSPPSDDICYATQNRQQAVKEIAADCDVMIVVGSRNSSNSVRLVEVALDAGSRASHLVDYAHEIEDAWLDGATSVGLTSGASVPEDLVSEVLDHLAARGFTDVTEVTSATEKLTFALPQELRRDMKAAAGG</sequence>
<feature type="binding site" evidence="5">
    <location>
        <position position="254"/>
    </location>
    <ligand>
        <name>dimethylallyl diphosphate</name>
        <dbReference type="ChEBI" id="CHEBI:57623"/>
    </ligand>
</feature>
<feature type="binding site" evidence="5">
    <location>
        <position position="297"/>
    </location>
    <ligand>
        <name>(2E)-4-hydroxy-3-methylbut-2-enyl diphosphate</name>
        <dbReference type="ChEBI" id="CHEBI:128753"/>
    </ligand>
</feature>
<feature type="binding site" evidence="5">
    <location>
        <position position="42"/>
    </location>
    <ligand>
        <name>[4Fe-4S] cluster</name>
        <dbReference type="ChEBI" id="CHEBI:49883"/>
    </ligand>
</feature>
<reference evidence="7 8" key="1">
    <citation type="journal article" date="2019" name="Int. J. Syst. Evol. Microbiol.">
        <title>The Global Catalogue of Microorganisms (GCM) 10K type strain sequencing project: providing services to taxonomists for standard genome sequencing and annotation.</title>
        <authorList>
            <consortium name="The Broad Institute Genomics Platform"/>
            <consortium name="The Broad Institute Genome Sequencing Center for Infectious Disease"/>
            <person name="Wu L."/>
            <person name="Ma J."/>
        </authorList>
    </citation>
    <scope>NUCLEOTIDE SEQUENCE [LARGE SCALE GENOMIC DNA]</scope>
    <source>
        <strain evidence="7 8">JCM 3367</strain>
    </source>
</reference>
<feature type="binding site" evidence="5">
    <location>
        <position position="104"/>
    </location>
    <ligand>
        <name>(2E)-4-hydroxy-3-methylbut-2-enyl diphosphate</name>
        <dbReference type="ChEBI" id="CHEBI:128753"/>
    </ligand>
</feature>
<feature type="binding site" evidence="5">
    <location>
        <position position="104"/>
    </location>
    <ligand>
        <name>isopentenyl diphosphate</name>
        <dbReference type="ChEBI" id="CHEBI:128769"/>
    </ligand>
</feature>
<evidence type="ECO:0000256" key="4">
    <source>
        <dbReference type="ARBA" id="ARBA00023014"/>
    </source>
</evidence>
<accession>A0ABN3N5S9</accession>
<comment type="pathway">
    <text evidence="5">Isoprenoid biosynthesis; isopentenyl diphosphate biosynthesis via DXP pathway; isopentenyl diphosphate from 1-deoxy-D-xylulose 5-phosphate: step 6/6.</text>
</comment>
<gene>
    <name evidence="5" type="primary">ispH</name>
    <name evidence="7" type="ORF">GCM10010201_09050</name>
</gene>
<evidence type="ECO:0000256" key="1">
    <source>
        <dbReference type="ARBA" id="ARBA00022485"/>
    </source>
</evidence>
<feature type="active site" description="Proton donor" evidence="5">
    <location>
        <position position="156"/>
    </location>
</feature>
<feature type="compositionally biased region" description="Polar residues" evidence="6">
    <location>
        <begin position="12"/>
        <end position="24"/>
    </location>
</feature>
<feature type="binding site" evidence="5">
    <location>
        <position position="154"/>
    </location>
    <ligand>
        <name>dimethylallyl diphosphate</name>
        <dbReference type="ChEBI" id="CHEBI:57623"/>
    </ligand>
</feature>
<feature type="binding site" evidence="5">
    <location>
        <position position="154"/>
    </location>
    <ligand>
        <name>isopentenyl diphosphate</name>
        <dbReference type="ChEBI" id="CHEBI:128769"/>
    </ligand>
</feature>
<feature type="binding site" evidence="5">
    <location>
        <position position="254"/>
    </location>
    <ligand>
        <name>(2E)-4-hydroxy-3-methylbut-2-enyl diphosphate</name>
        <dbReference type="ChEBI" id="CHEBI:128753"/>
    </ligand>
</feature>
<protein>
    <recommendedName>
        <fullName evidence="5">4-hydroxy-3-methylbut-2-enyl diphosphate reductase</fullName>
        <shortName evidence="5">HMBPP reductase</shortName>
        <ecNumber evidence="5">1.17.7.4</ecNumber>
    </recommendedName>
</protein>
<dbReference type="Pfam" id="PF02401">
    <property type="entry name" value="LYTB"/>
    <property type="match status" value="1"/>
</dbReference>
<comment type="pathway">
    <text evidence="5">Isoprenoid biosynthesis; dimethylallyl diphosphate biosynthesis; dimethylallyl diphosphate from (2E)-4-hydroxy-3-methylbutenyl diphosphate: step 1/1.</text>
</comment>
<feature type="binding site" evidence="5">
    <location>
        <position position="224"/>
    </location>
    <ligand>
        <name>[4Fe-4S] cluster</name>
        <dbReference type="ChEBI" id="CHEBI:49883"/>
    </ligand>
</feature>
<feature type="region of interest" description="Disordered" evidence="6">
    <location>
        <begin position="1"/>
        <end position="24"/>
    </location>
</feature>
<comment type="caution">
    <text evidence="7">The sequence shown here is derived from an EMBL/GenBank/DDBJ whole genome shotgun (WGS) entry which is preliminary data.</text>
</comment>
<keyword evidence="8" id="KW-1185">Reference proteome</keyword>
<feature type="binding site" evidence="5">
    <location>
        <position position="252"/>
    </location>
    <ligand>
        <name>(2E)-4-hydroxy-3-methylbut-2-enyl diphosphate</name>
        <dbReference type="ChEBI" id="CHEBI:128753"/>
    </ligand>
</feature>
<evidence type="ECO:0000313" key="8">
    <source>
        <dbReference type="Proteomes" id="UP001499978"/>
    </source>
</evidence>
<feature type="binding site" evidence="5">
    <location>
        <position position="71"/>
    </location>
    <ligand>
        <name>(2E)-4-hydroxy-3-methylbut-2-enyl diphosphate</name>
        <dbReference type="ChEBI" id="CHEBI:128753"/>
    </ligand>
</feature>
<proteinExistence type="inferred from homology"/>
<keyword evidence="1 5" id="KW-0004">4Fe-4S</keyword>
<keyword evidence="5" id="KW-0560">Oxidoreductase</keyword>
<evidence type="ECO:0000256" key="5">
    <source>
        <dbReference type="HAMAP-Rule" id="MF_00191"/>
    </source>
</evidence>
<dbReference type="PANTHER" id="PTHR30426">
    <property type="entry name" value="4-HYDROXY-3-METHYLBUT-2-ENYL DIPHOSPHATE REDUCTASE"/>
    <property type="match status" value="1"/>
</dbReference>
<feature type="binding site" evidence="5">
    <location>
        <position position="126"/>
    </location>
    <ligand>
        <name>[4Fe-4S] cluster</name>
        <dbReference type="ChEBI" id="CHEBI:49883"/>
    </ligand>
</feature>
<dbReference type="CDD" id="cd13944">
    <property type="entry name" value="lytB_ispH"/>
    <property type="match status" value="1"/>
</dbReference>
<feature type="binding site" evidence="5">
    <location>
        <position position="253"/>
    </location>
    <ligand>
        <name>isopentenyl diphosphate</name>
        <dbReference type="ChEBI" id="CHEBI:128769"/>
    </ligand>
</feature>
<comment type="catalytic activity">
    <reaction evidence="5">
        <text>isopentenyl diphosphate + 2 oxidized [2Fe-2S]-[ferredoxin] + H2O = (2E)-4-hydroxy-3-methylbut-2-enyl diphosphate + 2 reduced [2Fe-2S]-[ferredoxin] + 2 H(+)</text>
        <dbReference type="Rhea" id="RHEA:24488"/>
        <dbReference type="Rhea" id="RHEA-COMP:10000"/>
        <dbReference type="Rhea" id="RHEA-COMP:10001"/>
        <dbReference type="ChEBI" id="CHEBI:15377"/>
        <dbReference type="ChEBI" id="CHEBI:15378"/>
        <dbReference type="ChEBI" id="CHEBI:33737"/>
        <dbReference type="ChEBI" id="CHEBI:33738"/>
        <dbReference type="ChEBI" id="CHEBI:128753"/>
        <dbReference type="ChEBI" id="CHEBI:128769"/>
        <dbReference type="EC" id="1.17.7.4"/>
    </reaction>
</comment>
<dbReference type="NCBIfam" id="NF002190">
    <property type="entry name" value="PRK01045.1-4"/>
    <property type="match status" value="1"/>
</dbReference>
<name>A0ABN3N5S9_9ACTN</name>
<evidence type="ECO:0000313" key="7">
    <source>
        <dbReference type="EMBL" id="GAA2514986.1"/>
    </source>
</evidence>
<comment type="function">
    <text evidence="5">Catalyzes the conversion of 1-hydroxy-2-methyl-2-(E)-butenyl 4-diphosphate (HMBPP) into a mixture of isopentenyl diphosphate (IPP) and dimethylallyl diphosphate (DMAPP). Acts in the terminal step of the DOXP/MEP pathway for isoprenoid precursor biosynthesis.</text>
</comment>
<feature type="binding site" evidence="5">
    <location>
        <position position="253"/>
    </location>
    <ligand>
        <name>(2E)-4-hydroxy-3-methylbut-2-enyl diphosphate</name>
        <dbReference type="ChEBI" id="CHEBI:128753"/>
    </ligand>
</feature>
<dbReference type="PANTHER" id="PTHR30426:SF0">
    <property type="entry name" value="4-HYDROXY-3-METHYLBUT-2-ENYL DIPHOSPHATE REDUCTASE"/>
    <property type="match status" value="1"/>
</dbReference>
<feature type="binding site" evidence="5">
    <location>
        <position position="71"/>
    </location>
    <ligand>
        <name>isopentenyl diphosphate</name>
        <dbReference type="ChEBI" id="CHEBI:128769"/>
    </ligand>
</feature>
<feature type="binding site" evidence="5">
    <location>
        <position position="253"/>
    </location>
    <ligand>
        <name>dimethylallyl diphosphate</name>
        <dbReference type="ChEBI" id="CHEBI:57623"/>
    </ligand>
</feature>
<evidence type="ECO:0000256" key="6">
    <source>
        <dbReference type="SAM" id="MobiDB-lite"/>
    </source>
</evidence>
<feature type="binding site" evidence="5">
    <location>
        <position position="252"/>
    </location>
    <ligand>
        <name>isopentenyl diphosphate</name>
        <dbReference type="ChEBI" id="CHEBI:128769"/>
    </ligand>
</feature>
<dbReference type="HAMAP" id="MF_00191">
    <property type="entry name" value="IspH"/>
    <property type="match status" value="1"/>
</dbReference>
<feature type="binding site" evidence="5">
    <location>
        <position position="254"/>
    </location>
    <ligand>
        <name>isopentenyl diphosphate</name>
        <dbReference type="ChEBI" id="CHEBI:128769"/>
    </ligand>
</feature>
<feature type="binding site" evidence="5">
    <location>
        <position position="154"/>
    </location>
    <ligand>
        <name>(2E)-4-hydroxy-3-methylbut-2-enyl diphosphate</name>
        <dbReference type="ChEBI" id="CHEBI:128753"/>
    </ligand>
</feature>
<evidence type="ECO:0000256" key="2">
    <source>
        <dbReference type="ARBA" id="ARBA00022723"/>
    </source>
</evidence>
<keyword evidence="2 5" id="KW-0479">Metal-binding</keyword>
<dbReference type="Gene3D" id="3.40.50.11270">
    <property type="match status" value="1"/>
</dbReference>
<dbReference type="Gene3D" id="3.40.1010.20">
    <property type="entry name" value="4-hydroxy-3-methylbut-2-enyl diphosphate reductase, catalytic domain"/>
    <property type="match status" value="2"/>
</dbReference>
<dbReference type="EC" id="1.17.7.4" evidence="5"/>
<keyword evidence="4 5" id="KW-0411">Iron-sulfur</keyword>
<feature type="binding site" evidence="5">
    <location>
        <position position="194"/>
    </location>
    <ligand>
        <name>(2E)-4-hydroxy-3-methylbut-2-enyl diphosphate</name>
        <dbReference type="ChEBI" id="CHEBI:128753"/>
    </ligand>
</feature>
<dbReference type="Proteomes" id="UP001499978">
    <property type="component" value="Unassembled WGS sequence"/>
</dbReference>
<feature type="binding site" evidence="5">
    <location>
        <position position="71"/>
    </location>
    <ligand>
        <name>dimethylallyl diphosphate</name>
        <dbReference type="ChEBI" id="CHEBI:57623"/>
    </ligand>
</feature>
<feature type="binding site" evidence="5">
    <location>
        <position position="104"/>
    </location>
    <ligand>
        <name>dimethylallyl diphosphate</name>
        <dbReference type="ChEBI" id="CHEBI:57623"/>
    </ligand>
</feature>
<dbReference type="InterPro" id="IPR003451">
    <property type="entry name" value="LytB/IspH"/>
</dbReference>
<comment type="catalytic activity">
    <reaction evidence="5">
        <text>dimethylallyl diphosphate + 2 oxidized [2Fe-2S]-[ferredoxin] + H2O = (2E)-4-hydroxy-3-methylbut-2-enyl diphosphate + 2 reduced [2Fe-2S]-[ferredoxin] + 2 H(+)</text>
        <dbReference type="Rhea" id="RHEA:24825"/>
        <dbReference type="Rhea" id="RHEA-COMP:10000"/>
        <dbReference type="Rhea" id="RHEA-COMP:10001"/>
        <dbReference type="ChEBI" id="CHEBI:15377"/>
        <dbReference type="ChEBI" id="CHEBI:15378"/>
        <dbReference type="ChEBI" id="CHEBI:33737"/>
        <dbReference type="ChEBI" id="CHEBI:33738"/>
        <dbReference type="ChEBI" id="CHEBI:57623"/>
        <dbReference type="ChEBI" id="CHEBI:128753"/>
        <dbReference type="EC" id="1.17.7.4"/>
    </reaction>
</comment>
<feature type="binding site" evidence="5">
    <location>
        <position position="297"/>
    </location>
    <ligand>
        <name>isopentenyl diphosphate</name>
        <dbReference type="ChEBI" id="CHEBI:128769"/>
    </ligand>
</feature>
<comment type="cofactor">
    <cofactor evidence="5">
        <name>[4Fe-4S] cluster</name>
        <dbReference type="ChEBI" id="CHEBI:49883"/>
    </cofactor>
    <text evidence="5">Binds 1 [4Fe-4S] cluster per subunit.</text>
</comment>
<dbReference type="NCBIfam" id="NF002189">
    <property type="entry name" value="PRK01045.1-3"/>
    <property type="match status" value="1"/>
</dbReference>
<feature type="binding site" evidence="5">
    <location>
        <position position="297"/>
    </location>
    <ligand>
        <name>dimethylallyl diphosphate</name>
        <dbReference type="ChEBI" id="CHEBI:57623"/>
    </ligand>
</feature>
<dbReference type="NCBIfam" id="TIGR00216">
    <property type="entry name" value="ispH_lytB"/>
    <property type="match status" value="1"/>
</dbReference>
<organism evidence="7 8">
    <name type="scientific">Pilimelia columellifera subsp. columellifera</name>
    <dbReference type="NCBI Taxonomy" id="706583"/>
    <lineage>
        <taxon>Bacteria</taxon>
        <taxon>Bacillati</taxon>
        <taxon>Actinomycetota</taxon>
        <taxon>Actinomycetes</taxon>
        <taxon>Micromonosporales</taxon>
        <taxon>Micromonosporaceae</taxon>
        <taxon>Pilimelia</taxon>
    </lineage>
</organism>
<comment type="similarity">
    <text evidence="5">Belongs to the IspH family.</text>
</comment>
<feature type="binding site" evidence="5">
    <location>
        <position position="252"/>
    </location>
    <ligand>
        <name>dimethylallyl diphosphate</name>
        <dbReference type="ChEBI" id="CHEBI:57623"/>
    </ligand>
</feature>